<organism evidence="1">
    <name type="scientific">Ixodes ricinus</name>
    <name type="common">Common tick</name>
    <name type="synonym">Acarus ricinus</name>
    <dbReference type="NCBI Taxonomy" id="34613"/>
    <lineage>
        <taxon>Eukaryota</taxon>
        <taxon>Metazoa</taxon>
        <taxon>Ecdysozoa</taxon>
        <taxon>Arthropoda</taxon>
        <taxon>Chelicerata</taxon>
        <taxon>Arachnida</taxon>
        <taxon>Acari</taxon>
        <taxon>Parasitiformes</taxon>
        <taxon>Ixodida</taxon>
        <taxon>Ixodoidea</taxon>
        <taxon>Ixodidae</taxon>
        <taxon>Ixodinae</taxon>
        <taxon>Ixodes</taxon>
    </lineage>
</organism>
<dbReference type="AlphaFoldDB" id="A0A6B0UGH3"/>
<dbReference type="EMBL" id="GIFC01007024">
    <property type="protein sequence ID" value="MXU89107.1"/>
    <property type="molecule type" value="Transcribed_RNA"/>
</dbReference>
<sequence>MTINTSGQLLTTPNIQKDSTYNLVCIKLDASFQRCCVSDKIQFCPFVIIVARSFVHTTDTTCADLCRSCADIVECRRHQNVAKSAVQQTTLAPATRLPGVGPRIT</sequence>
<reference evidence="1" key="1">
    <citation type="submission" date="2019-12" db="EMBL/GenBank/DDBJ databases">
        <title>An insight into the sialome of adult female Ixodes ricinus ticks feeding for 6 days.</title>
        <authorList>
            <person name="Perner J."/>
            <person name="Ribeiro J.M.C."/>
        </authorList>
    </citation>
    <scope>NUCLEOTIDE SEQUENCE</scope>
    <source>
        <strain evidence="1">Semi-engorged</strain>
        <tissue evidence="1">Salivary glands</tissue>
    </source>
</reference>
<protein>
    <submittedName>
        <fullName evidence="1">Uncharacterized protein</fullName>
    </submittedName>
</protein>
<proteinExistence type="predicted"/>
<evidence type="ECO:0000313" key="1">
    <source>
        <dbReference type="EMBL" id="MXU89107.1"/>
    </source>
</evidence>
<name>A0A6B0UGH3_IXORI</name>
<accession>A0A6B0UGH3</accession>